<dbReference type="CDD" id="cd17480">
    <property type="entry name" value="MFS_SLC40A1_like"/>
    <property type="match status" value="1"/>
</dbReference>
<dbReference type="GeneID" id="27724772"/>
<organism evidence="9 10">
    <name type="scientific">Pseudallescheria apiosperma</name>
    <name type="common">Scedosporium apiospermum</name>
    <dbReference type="NCBI Taxonomy" id="563466"/>
    <lineage>
        <taxon>Eukaryota</taxon>
        <taxon>Fungi</taxon>
        <taxon>Dikarya</taxon>
        <taxon>Ascomycota</taxon>
        <taxon>Pezizomycotina</taxon>
        <taxon>Sordariomycetes</taxon>
        <taxon>Hypocreomycetidae</taxon>
        <taxon>Microascales</taxon>
        <taxon>Microascaceae</taxon>
        <taxon>Scedosporium</taxon>
    </lineage>
</organism>
<evidence type="ECO:0000256" key="6">
    <source>
        <dbReference type="ARBA" id="ARBA00023136"/>
    </source>
</evidence>
<reference evidence="9 10" key="1">
    <citation type="journal article" date="2014" name="Genome Announc.">
        <title>Draft genome sequence of the pathogenic fungus Scedosporium apiospermum.</title>
        <authorList>
            <person name="Vandeputte P."/>
            <person name="Ghamrawi S."/>
            <person name="Rechenmann M."/>
            <person name="Iltis A."/>
            <person name="Giraud S."/>
            <person name="Fleury M."/>
            <person name="Thornton C."/>
            <person name="Delhaes L."/>
            <person name="Meyer W."/>
            <person name="Papon N."/>
            <person name="Bouchara J.P."/>
        </authorList>
    </citation>
    <scope>NUCLEOTIDE SEQUENCE [LARGE SCALE GENOMIC DNA]</scope>
    <source>
        <strain evidence="9 10">IHEM 14462</strain>
    </source>
</reference>
<dbReference type="HOGENOM" id="CLU_373905_0_0_1"/>
<dbReference type="EMBL" id="JOWA01000099">
    <property type="protein sequence ID" value="KEZ42489.1"/>
    <property type="molecule type" value="Genomic_DNA"/>
</dbReference>
<feature type="transmembrane region" description="Helical" evidence="8">
    <location>
        <begin position="69"/>
        <end position="87"/>
    </location>
</feature>
<feature type="region of interest" description="Disordered" evidence="7">
    <location>
        <begin position="260"/>
        <end position="279"/>
    </location>
</feature>
<evidence type="ECO:0008006" key="11">
    <source>
        <dbReference type="Google" id="ProtNLM"/>
    </source>
</evidence>
<dbReference type="GO" id="GO:0016020">
    <property type="term" value="C:membrane"/>
    <property type="evidence" value="ECO:0007669"/>
    <property type="project" value="UniProtKB-SubCell"/>
</dbReference>
<accession>A0A084G577</accession>
<dbReference type="PANTHER" id="PTHR11660">
    <property type="entry name" value="SOLUTE CARRIER FAMILY 40 MEMBER"/>
    <property type="match status" value="1"/>
</dbReference>
<evidence type="ECO:0000256" key="2">
    <source>
        <dbReference type="ARBA" id="ARBA00006279"/>
    </source>
</evidence>
<comment type="caution">
    <text evidence="9">The sequence shown here is derived from an EMBL/GenBank/DDBJ whole genome shotgun (WGS) entry which is preliminary data.</text>
</comment>
<feature type="transmembrane region" description="Helical" evidence="8">
    <location>
        <begin position="476"/>
        <end position="497"/>
    </location>
</feature>
<evidence type="ECO:0000256" key="4">
    <source>
        <dbReference type="ARBA" id="ARBA00022692"/>
    </source>
</evidence>
<feature type="transmembrane region" description="Helical" evidence="8">
    <location>
        <begin position="160"/>
        <end position="180"/>
    </location>
</feature>
<name>A0A084G577_PSEDA</name>
<evidence type="ECO:0000313" key="9">
    <source>
        <dbReference type="EMBL" id="KEZ42489.1"/>
    </source>
</evidence>
<evidence type="ECO:0000256" key="3">
    <source>
        <dbReference type="ARBA" id="ARBA00022448"/>
    </source>
</evidence>
<keyword evidence="10" id="KW-1185">Reference proteome</keyword>
<dbReference type="PANTHER" id="PTHR11660:SF57">
    <property type="entry name" value="SOLUTE CARRIER FAMILY 40 MEMBER"/>
    <property type="match status" value="1"/>
</dbReference>
<evidence type="ECO:0000256" key="5">
    <source>
        <dbReference type="ARBA" id="ARBA00022989"/>
    </source>
</evidence>
<feature type="transmembrane region" description="Helical" evidence="8">
    <location>
        <begin position="123"/>
        <end position="145"/>
    </location>
</feature>
<comment type="subcellular location">
    <subcellularLocation>
        <location evidence="1">Membrane</location>
        <topology evidence="1">Multi-pass membrane protein</topology>
    </subcellularLocation>
</comment>
<comment type="similarity">
    <text evidence="2">Belongs to the ferroportin (FP) (TC 2.A.100) family. SLC40A subfamily.</text>
</comment>
<evidence type="ECO:0000256" key="7">
    <source>
        <dbReference type="SAM" id="MobiDB-lite"/>
    </source>
</evidence>
<dbReference type="VEuPathDB" id="FungiDB:SAPIO_CDS5700"/>
<keyword evidence="6 8" id="KW-0472">Membrane</keyword>
<keyword evidence="5 8" id="KW-1133">Transmembrane helix</keyword>
<feature type="transmembrane region" description="Helical" evidence="8">
    <location>
        <begin position="210"/>
        <end position="230"/>
    </location>
</feature>
<sequence length="743" mass="81866">MGSKHDRQVEALGGPVDVIATQPIPTPAPTATSEHGRGHIESSDSSNPLESIPSRLTWRLYVSHFLSTWNSRLFEFAAVLFLASIYPDTLLPMSVYALVRSAAAIVFAQAVGSWIDSGNRLTVVRVSILGQRIAVVLSCGIFWALELRKTRLEKGVKDGLFAAVVLLACVEKLCAVMNLVSVERDWKAMKKPEEAALNARIRRIDLLCKLVGPLVISSIAIASTLAAIWTTLGMNLAAVVAEYVCIAAVYNMVPDLRRTPRPDEPNAGEDPSGLLAPDAEPLARKPWSERLKSTAHSIFPLSSLPFYFGHTAFLPSFSLALLYLTVLSFSGQMITFLISVGYSSAHVGIARTVSTIFELSATWIAPRLMARIGVVRGGIWSLSWQMIWLAASVSWFMADVHREGANLIVASTVLAAGVAVSRVGLWGFDLCAQNIVQDEVEPGHRGAFSTVEAAFQNLFELVSYGTTIVFSRPDQFQWPVVISVGAVYLAGGLYTYFVRQRRGHLLHAPPCISTVTPKVFAMPQARSHNPSVHWPRTGLIWPTGNTTKVIRPIGENRRWRDAIFRALDSQEGEIRTKAFVDKCFTDLVIQAKALIPRLEEISVIDYFDEVRQRVPWATGLHPVILGALFVELTRARAQWWANPKAPHDVNQHSPCAREVDGFREALYNSLSHIKYVVLDLDDNGNLDQVSEGPIAFFIDSGLLGDLPQNQTIKSELENGVHRLTISGNQGLEEDEDKVIEIHV</sequence>
<dbReference type="Pfam" id="PF06963">
    <property type="entry name" value="FPN1"/>
    <property type="match status" value="1"/>
</dbReference>
<dbReference type="InterPro" id="IPR009716">
    <property type="entry name" value="Ferroportin-1"/>
</dbReference>
<evidence type="ECO:0000256" key="1">
    <source>
        <dbReference type="ARBA" id="ARBA00004141"/>
    </source>
</evidence>
<keyword evidence="3" id="KW-0813">Transport</keyword>
<dbReference type="Proteomes" id="UP000028545">
    <property type="component" value="Unassembled WGS sequence"/>
</dbReference>
<dbReference type="OrthoDB" id="648861at2759"/>
<feature type="transmembrane region" description="Helical" evidence="8">
    <location>
        <begin position="405"/>
        <end position="428"/>
    </location>
</feature>
<feature type="region of interest" description="Disordered" evidence="7">
    <location>
        <begin position="19"/>
        <end position="49"/>
    </location>
</feature>
<evidence type="ECO:0000313" key="10">
    <source>
        <dbReference type="Proteomes" id="UP000028545"/>
    </source>
</evidence>
<keyword evidence="4 8" id="KW-0812">Transmembrane</keyword>
<feature type="transmembrane region" description="Helical" evidence="8">
    <location>
        <begin position="378"/>
        <end position="398"/>
    </location>
</feature>
<dbReference type="GO" id="GO:0005381">
    <property type="term" value="F:iron ion transmembrane transporter activity"/>
    <property type="evidence" value="ECO:0007669"/>
    <property type="project" value="InterPro"/>
</dbReference>
<dbReference type="InterPro" id="IPR036259">
    <property type="entry name" value="MFS_trans_sf"/>
</dbReference>
<protein>
    <recommendedName>
        <fullName evidence="11">Solute carrier family 40 protein</fullName>
    </recommendedName>
</protein>
<dbReference type="KEGG" id="sapo:SAPIO_CDS5700"/>
<dbReference type="RefSeq" id="XP_016642288.1">
    <property type="nucleotide sequence ID" value="XM_016787973.1"/>
</dbReference>
<dbReference type="AlphaFoldDB" id="A0A084G577"/>
<feature type="transmembrane region" description="Helical" evidence="8">
    <location>
        <begin position="93"/>
        <end position="111"/>
    </location>
</feature>
<evidence type="ECO:0000256" key="8">
    <source>
        <dbReference type="SAM" id="Phobius"/>
    </source>
</evidence>
<proteinExistence type="inferred from homology"/>
<dbReference type="SUPFAM" id="SSF103473">
    <property type="entry name" value="MFS general substrate transporter"/>
    <property type="match status" value="1"/>
</dbReference>
<gene>
    <name evidence="9" type="ORF">SAPIO_CDS5700</name>
</gene>